<feature type="region of interest" description="Disordered" evidence="1">
    <location>
        <begin position="389"/>
        <end position="418"/>
    </location>
</feature>
<proteinExistence type="predicted"/>
<feature type="compositionally biased region" description="Basic and acidic residues" evidence="1">
    <location>
        <begin position="392"/>
        <end position="404"/>
    </location>
</feature>
<dbReference type="Proteomes" id="UP000815677">
    <property type="component" value="Unassembled WGS sequence"/>
</dbReference>
<feature type="domain" description="Protein kinase" evidence="2">
    <location>
        <begin position="167"/>
        <end position="418"/>
    </location>
</feature>
<dbReference type="Gene3D" id="1.10.510.10">
    <property type="entry name" value="Transferase(Phosphotransferase) domain 1"/>
    <property type="match status" value="1"/>
</dbReference>
<dbReference type="EMBL" id="DF845271">
    <property type="protein sequence ID" value="GAT49096.1"/>
    <property type="molecule type" value="Genomic_DNA"/>
</dbReference>
<organism evidence="3 4">
    <name type="scientific">Mycena chlorophos</name>
    <name type="common">Agaric fungus</name>
    <name type="synonym">Agaricus chlorophos</name>
    <dbReference type="NCBI Taxonomy" id="658473"/>
    <lineage>
        <taxon>Eukaryota</taxon>
        <taxon>Fungi</taxon>
        <taxon>Dikarya</taxon>
        <taxon>Basidiomycota</taxon>
        <taxon>Agaricomycotina</taxon>
        <taxon>Agaricomycetes</taxon>
        <taxon>Agaricomycetidae</taxon>
        <taxon>Agaricales</taxon>
        <taxon>Marasmiineae</taxon>
        <taxon>Mycenaceae</taxon>
        <taxon>Mycena</taxon>
    </lineage>
</organism>
<evidence type="ECO:0000256" key="1">
    <source>
        <dbReference type="SAM" id="MobiDB-lite"/>
    </source>
</evidence>
<dbReference type="Pfam" id="PF07714">
    <property type="entry name" value="PK_Tyr_Ser-Thr"/>
    <property type="match status" value="1"/>
</dbReference>
<dbReference type="InterPro" id="IPR000719">
    <property type="entry name" value="Prot_kinase_dom"/>
</dbReference>
<reference evidence="3" key="1">
    <citation type="submission" date="2014-09" db="EMBL/GenBank/DDBJ databases">
        <title>Genome sequence of the luminous mushroom Mycena chlorophos for searching fungal bioluminescence genes.</title>
        <authorList>
            <person name="Tanaka Y."/>
            <person name="Kasuga D."/>
            <person name="Oba Y."/>
            <person name="Hase S."/>
            <person name="Sato K."/>
            <person name="Oba Y."/>
            <person name="Sakakibara Y."/>
        </authorList>
    </citation>
    <scope>NUCLEOTIDE SEQUENCE</scope>
</reference>
<evidence type="ECO:0000259" key="2">
    <source>
        <dbReference type="PROSITE" id="PS50011"/>
    </source>
</evidence>
<dbReference type="InterPro" id="IPR011009">
    <property type="entry name" value="Kinase-like_dom_sf"/>
</dbReference>
<dbReference type="SMART" id="SM00220">
    <property type="entry name" value="S_TKc"/>
    <property type="match status" value="1"/>
</dbReference>
<keyword evidence="4" id="KW-1185">Reference proteome</keyword>
<gene>
    <name evidence="3" type="ORF">MCHLO_06454</name>
</gene>
<dbReference type="PROSITE" id="PS50011">
    <property type="entry name" value="PROTEIN_KINASE_DOM"/>
    <property type="match status" value="1"/>
</dbReference>
<protein>
    <recommendedName>
        <fullName evidence="2">Protein kinase domain-containing protein</fullName>
    </recommendedName>
</protein>
<sequence length="418" mass="47465">MLLRRQVTRGRLMCTHSNPPDTSALLVTGFAIVPKRSAVLCGYKRPTAFQRDLQHLVHSLHGLVSDLLVLSMPPRWWTHTVHLARRAAHVVLVAATADSQANVTAARSSDAPLPMSQNDAEAAAAFYEELSPGEEYWRDHYEWLKSCGYELRPRFRPDWVPSWKVDSTKTAMLCSDSWSPVNEVVIDARRSSDGSDVVLKKIDQSLHPFELQLCEFLTGLGKSRENHCLPLLGTLRPPENPNLVILVLPYMRRYNSPNFDTFGEVVEFFRQLFEGVQFMHRHNVAHRDIHALNILMDGAHLYPHGFGADLDHQHIKLGTTHYASASHTTRTWKPVKYYLADFGISCQYSAFERQGGVLDRTRFIERDKRVTAIGFRGLGFMKDLAADMTQDEPSKRPTIDDGRPLTKLLPASPRFRRA</sequence>
<accession>A0ABQ0LDH1</accession>
<evidence type="ECO:0000313" key="3">
    <source>
        <dbReference type="EMBL" id="GAT49096.1"/>
    </source>
</evidence>
<dbReference type="SUPFAM" id="SSF56112">
    <property type="entry name" value="Protein kinase-like (PK-like)"/>
    <property type="match status" value="1"/>
</dbReference>
<evidence type="ECO:0000313" key="4">
    <source>
        <dbReference type="Proteomes" id="UP000815677"/>
    </source>
</evidence>
<name>A0ABQ0LDH1_MYCCL</name>
<dbReference type="InterPro" id="IPR001245">
    <property type="entry name" value="Ser-Thr/Tyr_kinase_cat_dom"/>
</dbReference>